<feature type="compositionally biased region" description="Basic and acidic residues" evidence="1">
    <location>
        <begin position="20"/>
        <end position="29"/>
    </location>
</feature>
<dbReference type="InterPro" id="IPR001810">
    <property type="entry name" value="F-box_dom"/>
</dbReference>
<accession>A0AA89BQJ9</accession>
<dbReference type="Pfam" id="PF12937">
    <property type="entry name" value="F-box-like"/>
    <property type="match status" value="1"/>
</dbReference>
<protein>
    <recommendedName>
        <fullName evidence="2">F-box domain-containing protein</fullName>
    </recommendedName>
</protein>
<proteinExistence type="predicted"/>
<dbReference type="InterPro" id="IPR036047">
    <property type="entry name" value="F-box-like_dom_sf"/>
</dbReference>
<dbReference type="GO" id="GO:0031398">
    <property type="term" value="P:positive regulation of protein ubiquitination"/>
    <property type="evidence" value="ECO:0007669"/>
    <property type="project" value="TreeGrafter"/>
</dbReference>
<dbReference type="EMBL" id="VSWD01000013">
    <property type="protein sequence ID" value="KAK3083829.1"/>
    <property type="molecule type" value="Genomic_DNA"/>
</dbReference>
<evidence type="ECO:0000313" key="3">
    <source>
        <dbReference type="EMBL" id="KAK3083829.1"/>
    </source>
</evidence>
<comment type="caution">
    <text evidence="3">The sequence shown here is derived from an EMBL/GenBank/DDBJ whole genome shotgun (WGS) entry which is preliminary data.</text>
</comment>
<evidence type="ECO:0000259" key="2">
    <source>
        <dbReference type="Pfam" id="PF12937"/>
    </source>
</evidence>
<keyword evidence="4" id="KW-1185">Reference proteome</keyword>
<feature type="compositionally biased region" description="Basic residues" evidence="1">
    <location>
        <begin position="9"/>
        <end position="19"/>
    </location>
</feature>
<feature type="compositionally biased region" description="Acidic residues" evidence="1">
    <location>
        <begin position="30"/>
        <end position="42"/>
    </location>
</feature>
<dbReference type="AlphaFoldDB" id="A0AA89BQJ9"/>
<feature type="domain" description="F-box" evidence="2">
    <location>
        <begin position="45"/>
        <end position="86"/>
    </location>
</feature>
<feature type="region of interest" description="Disordered" evidence="1">
    <location>
        <begin position="1"/>
        <end position="44"/>
    </location>
</feature>
<dbReference type="PANTHER" id="PTHR20933">
    <property type="entry name" value="F-BOX ONLY PROTEIN 33"/>
    <property type="match status" value="1"/>
</dbReference>
<reference evidence="3" key="1">
    <citation type="submission" date="2019-08" db="EMBL/GenBank/DDBJ databases">
        <title>The improved chromosome-level genome for the pearl oyster Pinctada fucata martensii using PacBio sequencing and Hi-C.</title>
        <authorList>
            <person name="Zheng Z."/>
        </authorList>
    </citation>
    <scope>NUCLEOTIDE SEQUENCE</scope>
    <source>
        <strain evidence="3">ZZ-2019</strain>
        <tissue evidence="3">Adductor muscle</tissue>
    </source>
</reference>
<sequence>MAKVNANACRKRRSRKKKSKKEESKQKEEPSDDEEENEEMDESQWSALPDIALLSIYEYLCDADRARMALVCTNWSRIFSCPVLWRWRKYILGATNGNRIGEKACGFIKRFGHHMRSLNIGFISTNFRNFNHIATQSELIFKNLTYFNKLRLERFTLSVANMGQQWHNPRSRHQMLDALCRFLRRLHHLDVINLVAARMIISDGCRVLQSLSRGKASQTLSSLFIEDMFQRNIIPSASRRFANAMCKFQNIQLAYMNYNMINDRILEHLACIHIRKLTLTLDTIVARRVILSDHWKHFRAISSQSEVALQIYAAGFRQIVSDVLVRGIPLVQLEIVSWPGLSDARAMMDAQMPLLLRHIASTFSLTLEFFRLSMDAHLPFDAELCYLLTKCKSLRALNLYCSLSVSTIKEMCVLQETGKMKLKSLKLAVHGLSPFDMEQLNSTRERLVNAITDKKSGNASATPS</sequence>
<evidence type="ECO:0000256" key="1">
    <source>
        <dbReference type="SAM" id="MobiDB-lite"/>
    </source>
</evidence>
<dbReference type="InterPro" id="IPR032675">
    <property type="entry name" value="LRR_dom_sf"/>
</dbReference>
<dbReference type="Gene3D" id="1.20.1280.50">
    <property type="match status" value="1"/>
</dbReference>
<gene>
    <name evidence="3" type="ORF">FSP39_003757</name>
</gene>
<name>A0AA89BQJ9_PINIB</name>
<dbReference type="Gene3D" id="3.80.10.10">
    <property type="entry name" value="Ribonuclease Inhibitor"/>
    <property type="match status" value="1"/>
</dbReference>
<organism evidence="3 4">
    <name type="scientific">Pinctada imbricata</name>
    <name type="common">Atlantic pearl-oyster</name>
    <name type="synonym">Pinctada martensii</name>
    <dbReference type="NCBI Taxonomy" id="66713"/>
    <lineage>
        <taxon>Eukaryota</taxon>
        <taxon>Metazoa</taxon>
        <taxon>Spiralia</taxon>
        <taxon>Lophotrochozoa</taxon>
        <taxon>Mollusca</taxon>
        <taxon>Bivalvia</taxon>
        <taxon>Autobranchia</taxon>
        <taxon>Pteriomorphia</taxon>
        <taxon>Pterioida</taxon>
        <taxon>Pterioidea</taxon>
        <taxon>Pteriidae</taxon>
        <taxon>Pinctada</taxon>
    </lineage>
</organism>
<dbReference type="SUPFAM" id="SSF81383">
    <property type="entry name" value="F-box domain"/>
    <property type="match status" value="1"/>
</dbReference>
<dbReference type="PANTHER" id="PTHR20933:SF3">
    <property type="entry name" value="F-BOX ONLY PROTEIN 33"/>
    <property type="match status" value="1"/>
</dbReference>
<dbReference type="Proteomes" id="UP001186944">
    <property type="component" value="Unassembled WGS sequence"/>
</dbReference>
<evidence type="ECO:0000313" key="4">
    <source>
        <dbReference type="Proteomes" id="UP001186944"/>
    </source>
</evidence>